<proteinExistence type="predicted"/>
<organism evidence="3 4">
    <name type="scientific">Nocardioides dubius</name>
    <dbReference type="NCBI Taxonomy" id="317019"/>
    <lineage>
        <taxon>Bacteria</taxon>
        <taxon>Bacillati</taxon>
        <taxon>Actinomycetota</taxon>
        <taxon>Actinomycetes</taxon>
        <taxon>Propionibacteriales</taxon>
        <taxon>Nocardioidaceae</taxon>
        <taxon>Nocardioides</taxon>
    </lineage>
</organism>
<comment type="caution">
    <text evidence="3">The sequence shown here is derived from an EMBL/GenBank/DDBJ whole genome shotgun (WGS) entry which is preliminary data.</text>
</comment>
<dbReference type="RefSeq" id="WP_343992435.1">
    <property type="nucleotide sequence ID" value="NZ_BAAALG010000004.1"/>
</dbReference>
<protein>
    <submittedName>
        <fullName evidence="3">PH domain-containing protein</fullName>
    </submittedName>
</protein>
<evidence type="ECO:0000313" key="4">
    <source>
        <dbReference type="Proteomes" id="UP001501581"/>
    </source>
</evidence>
<evidence type="ECO:0000256" key="1">
    <source>
        <dbReference type="SAM" id="Phobius"/>
    </source>
</evidence>
<dbReference type="EMBL" id="BAAALG010000004">
    <property type="protein sequence ID" value="GAA1097070.1"/>
    <property type="molecule type" value="Genomic_DNA"/>
</dbReference>
<keyword evidence="1" id="KW-0472">Membrane</keyword>
<feature type="transmembrane region" description="Helical" evidence="1">
    <location>
        <begin position="22"/>
        <end position="44"/>
    </location>
</feature>
<keyword evidence="4" id="KW-1185">Reference proteome</keyword>
<sequence>MPAGSDAPRPGSVPLPHTWRPLGVRMVGIAGGVFLLACFVALWLLLPASVRADFDLFQRLTAITVGLLIAAAWYSIVRCKVTASDEGLVVVNGYKVYEYEWAQIVSIKLLRGAPWAVLDLSDGTTRPVIALQATDGDRAIAAVREIRSHLS</sequence>
<evidence type="ECO:0000313" key="3">
    <source>
        <dbReference type="EMBL" id="GAA1097070.1"/>
    </source>
</evidence>
<keyword evidence="1" id="KW-1133">Transmembrane helix</keyword>
<evidence type="ECO:0000259" key="2">
    <source>
        <dbReference type="Pfam" id="PF10756"/>
    </source>
</evidence>
<accession>A0ABN1TPN1</accession>
<dbReference type="Proteomes" id="UP001501581">
    <property type="component" value="Unassembled WGS sequence"/>
</dbReference>
<name>A0ABN1TPN1_9ACTN</name>
<dbReference type="Pfam" id="PF10756">
    <property type="entry name" value="bPH_6"/>
    <property type="match status" value="1"/>
</dbReference>
<dbReference type="InterPro" id="IPR019692">
    <property type="entry name" value="CFP-6_PH"/>
</dbReference>
<gene>
    <name evidence="3" type="ORF">GCM10009668_12370</name>
</gene>
<feature type="transmembrane region" description="Helical" evidence="1">
    <location>
        <begin position="56"/>
        <end position="76"/>
    </location>
</feature>
<feature type="domain" description="Low molecular weight protein antigen 6 PH" evidence="2">
    <location>
        <begin position="78"/>
        <end position="147"/>
    </location>
</feature>
<reference evidence="3 4" key="1">
    <citation type="journal article" date="2019" name="Int. J. Syst. Evol. Microbiol.">
        <title>The Global Catalogue of Microorganisms (GCM) 10K type strain sequencing project: providing services to taxonomists for standard genome sequencing and annotation.</title>
        <authorList>
            <consortium name="The Broad Institute Genomics Platform"/>
            <consortium name="The Broad Institute Genome Sequencing Center for Infectious Disease"/>
            <person name="Wu L."/>
            <person name="Ma J."/>
        </authorList>
    </citation>
    <scope>NUCLEOTIDE SEQUENCE [LARGE SCALE GENOMIC DNA]</scope>
    <source>
        <strain evidence="3 4">JCM 13008</strain>
    </source>
</reference>
<keyword evidence="1" id="KW-0812">Transmembrane</keyword>